<comment type="caution">
    <text evidence="3">The sequence shown here is derived from an EMBL/GenBank/DDBJ whole genome shotgun (WGS) entry which is preliminary data.</text>
</comment>
<dbReference type="PANTHER" id="PTHR43669">
    <property type="entry name" value="5-KETO-D-GLUCONATE 5-REDUCTASE"/>
    <property type="match status" value="1"/>
</dbReference>
<evidence type="ECO:0000313" key="4">
    <source>
        <dbReference type="Proteomes" id="UP001152087"/>
    </source>
</evidence>
<dbReference type="PRINTS" id="PR00081">
    <property type="entry name" value="GDHRDH"/>
</dbReference>
<dbReference type="SUPFAM" id="SSF51735">
    <property type="entry name" value="NAD(P)-binding Rossmann-fold domains"/>
    <property type="match status" value="1"/>
</dbReference>
<proteinExistence type="inferred from homology"/>
<dbReference type="Gene3D" id="3.40.50.720">
    <property type="entry name" value="NAD(P)-binding Rossmann-like Domain"/>
    <property type="match status" value="1"/>
</dbReference>
<dbReference type="EMBL" id="JAOQAV010000028">
    <property type="protein sequence ID" value="KAJ4183817.1"/>
    <property type="molecule type" value="Genomic_DNA"/>
</dbReference>
<reference evidence="3" key="1">
    <citation type="submission" date="2022-09" db="EMBL/GenBank/DDBJ databases">
        <title>Fusarium specimens isolated from Avocado Roots.</title>
        <authorList>
            <person name="Stajich J."/>
            <person name="Roper C."/>
            <person name="Heimlech-Rivalta G."/>
        </authorList>
    </citation>
    <scope>NUCLEOTIDE SEQUENCE</scope>
    <source>
        <strain evidence="3">A02</strain>
    </source>
</reference>
<dbReference type="InterPro" id="IPR002347">
    <property type="entry name" value="SDR_fam"/>
</dbReference>
<dbReference type="GO" id="GO:0016491">
    <property type="term" value="F:oxidoreductase activity"/>
    <property type="evidence" value="ECO:0007669"/>
    <property type="project" value="UniProtKB-KW"/>
</dbReference>
<evidence type="ECO:0000256" key="2">
    <source>
        <dbReference type="ARBA" id="ARBA00023002"/>
    </source>
</evidence>
<name>A0A9W8R209_9HYPO</name>
<dbReference type="Proteomes" id="UP001152087">
    <property type="component" value="Unassembled WGS sequence"/>
</dbReference>
<sequence>MCLTGCQYNVSAYKSLLPWCRLEVILYICPCPLCSTSSLSPSPRPIMLDFQDKIVVVTGAARGIGQAISIELAAAGAHVVLADIQLEPQEKTVSELQSRGQKACAYQCDVTSDESVKAFASNVLKNVGVPDIVYNNAAFIRSGGILNASVENIRRELDVNVLGYIRVAQAFLPDMVARGSGWIVNTASPNAFVPPPMVAGNLLGYCITKGADVSMSQCMAMSLKPTGVGVSIVFPDLTYTKSVHELTGTAPSEFITGFAEFVSTQSRPASVVAKRIVNGLKEGKFFVNTYDGFEEMLRAWAKNDMDPDFNYLSFSRL</sequence>
<dbReference type="AlphaFoldDB" id="A0A9W8R209"/>
<keyword evidence="2" id="KW-0560">Oxidoreductase</keyword>
<evidence type="ECO:0000256" key="1">
    <source>
        <dbReference type="ARBA" id="ARBA00006484"/>
    </source>
</evidence>
<gene>
    <name evidence="3" type="ORF">NW755_009356</name>
</gene>
<protein>
    <submittedName>
        <fullName evidence="3">Uncharacterized protein</fullName>
    </submittedName>
</protein>
<comment type="similarity">
    <text evidence="1">Belongs to the short-chain dehydrogenases/reductases (SDR) family.</text>
</comment>
<evidence type="ECO:0000313" key="3">
    <source>
        <dbReference type="EMBL" id="KAJ4183817.1"/>
    </source>
</evidence>
<dbReference type="Pfam" id="PF00106">
    <property type="entry name" value="adh_short"/>
    <property type="match status" value="1"/>
</dbReference>
<organism evidence="3 4">
    <name type="scientific">Fusarium falciforme</name>
    <dbReference type="NCBI Taxonomy" id="195108"/>
    <lineage>
        <taxon>Eukaryota</taxon>
        <taxon>Fungi</taxon>
        <taxon>Dikarya</taxon>
        <taxon>Ascomycota</taxon>
        <taxon>Pezizomycotina</taxon>
        <taxon>Sordariomycetes</taxon>
        <taxon>Hypocreomycetidae</taxon>
        <taxon>Hypocreales</taxon>
        <taxon>Nectriaceae</taxon>
        <taxon>Fusarium</taxon>
        <taxon>Fusarium solani species complex</taxon>
    </lineage>
</organism>
<keyword evidence="4" id="KW-1185">Reference proteome</keyword>
<dbReference type="InterPro" id="IPR036291">
    <property type="entry name" value="NAD(P)-bd_dom_sf"/>
</dbReference>
<dbReference type="PANTHER" id="PTHR43669:SF3">
    <property type="entry name" value="ALCOHOL DEHYDROGENASE, PUTATIVE (AFU_ORTHOLOGUE AFUA_3G03445)-RELATED"/>
    <property type="match status" value="1"/>
</dbReference>
<dbReference type="CDD" id="cd05233">
    <property type="entry name" value="SDR_c"/>
    <property type="match status" value="1"/>
</dbReference>
<accession>A0A9W8R209</accession>